<feature type="compositionally biased region" description="Pro residues" evidence="1">
    <location>
        <begin position="214"/>
        <end position="225"/>
    </location>
</feature>
<accession>A0A6A6JKG0</accession>
<dbReference type="Proteomes" id="UP000800097">
    <property type="component" value="Unassembled WGS sequence"/>
</dbReference>
<feature type="compositionally biased region" description="Low complexity" evidence="1">
    <location>
        <begin position="104"/>
        <end position="119"/>
    </location>
</feature>
<feature type="compositionally biased region" description="Polar residues" evidence="1">
    <location>
        <begin position="144"/>
        <end position="180"/>
    </location>
</feature>
<dbReference type="EMBL" id="ML986491">
    <property type="protein sequence ID" value="KAF2276962.1"/>
    <property type="molecule type" value="Genomic_DNA"/>
</dbReference>
<evidence type="ECO:0000313" key="3">
    <source>
        <dbReference type="Proteomes" id="UP000800097"/>
    </source>
</evidence>
<feature type="region of interest" description="Disordered" evidence="1">
    <location>
        <begin position="58"/>
        <end position="288"/>
    </location>
</feature>
<protein>
    <submittedName>
        <fullName evidence="2">Uncharacterized protein</fullName>
    </submittedName>
</protein>
<dbReference type="RefSeq" id="XP_033654501.1">
    <property type="nucleotide sequence ID" value="XM_033794553.1"/>
</dbReference>
<evidence type="ECO:0000256" key="1">
    <source>
        <dbReference type="SAM" id="MobiDB-lite"/>
    </source>
</evidence>
<name>A0A6A6JKG0_WESOR</name>
<keyword evidence="3" id="KW-1185">Reference proteome</keyword>
<dbReference type="AlphaFoldDB" id="A0A6A6JKG0"/>
<gene>
    <name evidence="2" type="ORF">EI97DRAFT_304490</name>
</gene>
<feature type="compositionally biased region" description="Basic and acidic residues" evidence="1">
    <location>
        <begin position="93"/>
        <end position="103"/>
    </location>
</feature>
<reference evidence="2" key="1">
    <citation type="journal article" date="2020" name="Stud. Mycol.">
        <title>101 Dothideomycetes genomes: a test case for predicting lifestyles and emergence of pathogens.</title>
        <authorList>
            <person name="Haridas S."/>
            <person name="Albert R."/>
            <person name="Binder M."/>
            <person name="Bloem J."/>
            <person name="Labutti K."/>
            <person name="Salamov A."/>
            <person name="Andreopoulos B."/>
            <person name="Baker S."/>
            <person name="Barry K."/>
            <person name="Bills G."/>
            <person name="Bluhm B."/>
            <person name="Cannon C."/>
            <person name="Castanera R."/>
            <person name="Culley D."/>
            <person name="Daum C."/>
            <person name="Ezra D."/>
            <person name="Gonzalez J."/>
            <person name="Henrissat B."/>
            <person name="Kuo A."/>
            <person name="Liang C."/>
            <person name="Lipzen A."/>
            <person name="Lutzoni F."/>
            <person name="Magnuson J."/>
            <person name="Mondo S."/>
            <person name="Nolan M."/>
            <person name="Ohm R."/>
            <person name="Pangilinan J."/>
            <person name="Park H.-J."/>
            <person name="Ramirez L."/>
            <person name="Alfaro M."/>
            <person name="Sun H."/>
            <person name="Tritt A."/>
            <person name="Yoshinaga Y."/>
            <person name="Zwiers L.-H."/>
            <person name="Turgeon B."/>
            <person name="Goodwin S."/>
            <person name="Spatafora J."/>
            <person name="Crous P."/>
            <person name="Grigoriev I."/>
        </authorList>
    </citation>
    <scope>NUCLEOTIDE SEQUENCE</scope>
    <source>
        <strain evidence="2">CBS 379.55</strain>
    </source>
</reference>
<sequence>MQLFLFPHPLHIRRSPSPPSSFSRQPLQPSHLSFLITIMGTNLPSFKGRIPVKIPIARQSTPKGETAPVGSLSRGASKISATVRALSSPGSLVKEEHSHKHESPTTATPSSSASKISATVRAVSSPGALLKQDQPSKHEFPTTGIPSSSASKTPSKLPTMATSTKVSTPQSSRSIATARNFSRLPQRPYSRKAPVSIPLAQQPQTPQNSCPAPVDKPLPSPPPVDDTPVPEQHPVLRSSVVHEASPSVQKTGRDNVLAIQPADSSLEGTRDTDVNTDDPNWPLPNEPSRVASADVVNFRVKRLSMTSQALTGLGPVLKIDKQADAVLLGEEDTSPLLSPARNASPEEKKDGEDIQPGPAARSNGKRMVDDKPAAAVLPHMRPRVFTKSHLRSLAISARAGNSSETGSLVPTDKKLGLKKSIKTFFTKPLAPTTADAQPETPTQRLRRLELTQAVADCLEQVAEAKVAALRAEQMAKEAGLRCQRADLAMGRVVALVAGQQVREEEEEGKDGVKE</sequence>
<dbReference type="GeneID" id="54547728"/>
<organism evidence="2 3">
    <name type="scientific">Westerdykella ornata</name>
    <dbReference type="NCBI Taxonomy" id="318751"/>
    <lineage>
        <taxon>Eukaryota</taxon>
        <taxon>Fungi</taxon>
        <taxon>Dikarya</taxon>
        <taxon>Ascomycota</taxon>
        <taxon>Pezizomycotina</taxon>
        <taxon>Dothideomycetes</taxon>
        <taxon>Pleosporomycetidae</taxon>
        <taxon>Pleosporales</taxon>
        <taxon>Sporormiaceae</taxon>
        <taxon>Westerdykella</taxon>
    </lineage>
</organism>
<evidence type="ECO:0000313" key="2">
    <source>
        <dbReference type="EMBL" id="KAF2276962.1"/>
    </source>
</evidence>
<feature type="compositionally biased region" description="Polar residues" evidence="1">
    <location>
        <begin position="199"/>
        <end position="210"/>
    </location>
</feature>
<proteinExistence type="predicted"/>
<feature type="region of interest" description="Disordered" evidence="1">
    <location>
        <begin position="330"/>
        <end position="367"/>
    </location>
</feature>